<evidence type="ECO:0000313" key="2">
    <source>
        <dbReference type="Proteomes" id="UP001163203"/>
    </source>
</evidence>
<dbReference type="RefSeq" id="WP_268758351.1">
    <property type="nucleotide sequence ID" value="NZ_CP113836.1"/>
</dbReference>
<evidence type="ECO:0000313" key="1">
    <source>
        <dbReference type="EMBL" id="WAL68258.1"/>
    </source>
</evidence>
<accession>A0ABY7BC92</accession>
<protein>
    <submittedName>
        <fullName evidence="1">Uncharacterized protein</fullName>
    </submittedName>
</protein>
<dbReference type="SUPFAM" id="SSF51395">
    <property type="entry name" value="FMN-linked oxidoreductases"/>
    <property type="match status" value="1"/>
</dbReference>
<name>A0ABY7BC92_9PSEU</name>
<gene>
    <name evidence="1" type="ORF">ORV05_10980</name>
</gene>
<proteinExistence type="predicted"/>
<dbReference type="EMBL" id="CP113836">
    <property type="protein sequence ID" value="WAL68258.1"/>
    <property type="molecule type" value="Genomic_DNA"/>
</dbReference>
<reference evidence="1" key="1">
    <citation type="submission" date="2022-11" db="EMBL/GenBank/DDBJ databases">
        <authorList>
            <person name="Mo P."/>
        </authorList>
    </citation>
    <scope>NUCLEOTIDE SEQUENCE</scope>
    <source>
        <strain evidence="1">HUAS 11-8</strain>
    </source>
</reference>
<sequence length="237" mass="24432">MTGPLSRDEVREALRGRPARRPAFVPLGQRTAARVTQVPPEALATDPALLATTVDSAQRLFGYDAIVVGFDPAAEAEVVTEAARRIRAVRDDIAVVGVVGAPEPPAGRAGAVALARALGEAGVDALLVHHWSPRSHDPAALRTLTRVAAHYECVLVRSLGPEDPFDRSDVDCPLAPGRPLTPAEDAAASAAVARIAGPDFTGAGRAAWLTTTGDAAAEATPEHLHATVAAVGRAAGH</sequence>
<organism evidence="1 2">
    <name type="scientific">Amycolatopsis cynarae</name>
    <dbReference type="NCBI Taxonomy" id="2995223"/>
    <lineage>
        <taxon>Bacteria</taxon>
        <taxon>Bacillati</taxon>
        <taxon>Actinomycetota</taxon>
        <taxon>Actinomycetes</taxon>
        <taxon>Pseudonocardiales</taxon>
        <taxon>Pseudonocardiaceae</taxon>
        <taxon>Amycolatopsis</taxon>
    </lineage>
</organism>
<dbReference type="Proteomes" id="UP001163203">
    <property type="component" value="Chromosome"/>
</dbReference>
<keyword evidence="2" id="KW-1185">Reference proteome</keyword>